<evidence type="ECO:0000313" key="3">
    <source>
        <dbReference type="WBParaSite" id="TREG1_72860.1"/>
    </source>
</evidence>
<reference evidence="3" key="2">
    <citation type="submission" date="2023-11" db="UniProtKB">
        <authorList>
            <consortium name="WormBaseParasite"/>
        </authorList>
    </citation>
    <scope>IDENTIFICATION</scope>
</reference>
<sequence>MQLIVKSFDTRVINTDNCPTAANLKILLANEDKLPLDNLQLYNGGSLIDDNQLLASLSGDACIDVIVPVLGGTRFSRSCWKSPWADTES</sequence>
<evidence type="ECO:0000259" key="1">
    <source>
        <dbReference type="PROSITE" id="PS50053"/>
    </source>
</evidence>
<name>A0AA85KAA6_TRIRE</name>
<proteinExistence type="predicted"/>
<dbReference type="WBParaSite" id="TREG1_72860.1">
    <property type="protein sequence ID" value="TREG1_72860.1"/>
    <property type="gene ID" value="TREG1_72860"/>
</dbReference>
<dbReference type="InterPro" id="IPR029071">
    <property type="entry name" value="Ubiquitin-like_domsf"/>
</dbReference>
<dbReference type="InterPro" id="IPR000626">
    <property type="entry name" value="Ubiquitin-like_dom"/>
</dbReference>
<dbReference type="Proteomes" id="UP000050795">
    <property type="component" value="Unassembled WGS sequence"/>
</dbReference>
<evidence type="ECO:0000313" key="2">
    <source>
        <dbReference type="Proteomes" id="UP000050795"/>
    </source>
</evidence>
<organism evidence="2 3">
    <name type="scientific">Trichobilharzia regenti</name>
    <name type="common">Nasal bird schistosome</name>
    <dbReference type="NCBI Taxonomy" id="157069"/>
    <lineage>
        <taxon>Eukaryota</taxon>
        <taxon>Metazoa</taxon>
        <taxon>Spiralia</taxon>
        <taxon>Lophotrochozoa</taxon>
        <taxon>Platyhelminthes</taxon>
        <taxon>Trematoda</taxon>
        <taxon>Digenea</taxon>
        <taxon>Strigeidida</taxon>
        <taxon>Schistosomatoidea</taxon>
        <taxon>Schistosomatidae</taxon>
        <taxon>Trichobilharzia</taxon>
    </lineage>
</organism>
<dbReference type="AlphaFoldDB" id="A0AA85KAA6"/>
<keyword evidence="2" id="KW-1185">Reference proteome</keyword>
<accession>A0AA85KAA6</accession>
<dbReference type="PROSITE" id="PS50053">
    <property type="entry name" value="UBIQUITIN_2"/>
    <property type="match status" value="1"/>
</dbReference>
<protein>
    <recommendedName>
        <fullName evidence="1">Ubiquitin-like domain-containing protein</fullName>
    </recommendedName>
</protein>
<dbReference type="SUPFAM" id="SSF54236">
    <property type="entry name" value="Ubiquitin-like"/>
    <property type="match status" value="1"/>
</dbReference>
<feature type="domain" description="Ubiquitin-like" evidence="1">
    <location>
        <begin position="1"/>
        <end position="58"/>
    </location>
</feature>
<reference evidence="2" key="1">
    <citation type="submission" date="2022-06" db="EMBL/GenBank/DDBJ databases">
        <authorList>
            <person name="Berger JAMES D."/>
            <person name="Berger JAMES D."/>
        </authorList>
    </citation>
    <scope>NUCLEOTIDE SEQUENCE [LARGE SCALE GENOMIC DNA]</scope>
</reference>